<evidence type="ECO:0000313" key="1">
    <source>
        <dbReference type="EMBL" id="KAG8566936.1"/>
    </source>
</evidence>
<name>A0AAV7B0E5_ENGPU</name>
<organism evidence="1 2">
    <name type="scientific">Engystomops pustulosus</name>
    <name type="common">Tungara frog</name>
    <name type="synonym">Physalaemus pustulosus</name>
    <dbReference type="NCBI Taxonomy" id="76066"/>
    <lineage>
        <taxon>Eukaryota</taxon>
        <taxon>Metazoa</taxon>
        <taxon>Chordata</taxon>
        <taxon>Craniata</taxon>
        <taxon>Vertebrata</taxon>
        <taxon>Euteleostomi</taxon>
        <taxon>Amphibia</taxon>
        <taxon>Batrachia</taxon>
        <taxon>Anura</taxon>
        <taxon>Neobatrachia</taxon>
        <taxon>Hyloidea</taxon>
        <taxon>Leptodactylidae</taxon>
        <taxon>Leiuperinae</taxon>
        <taxon>Engystomops</taxon>
    </lineage>
</organism>
<proteinExistence type="predicted"/>
<accession>A0AAV7B0E5</accession>
<gene>
    <name evidence="1" type="ORF">GDO81_013425</name>
</gene>
<reference evidence="1" key="1">
    <citation type="thesis" date="2020" institute="ProQuest LLC" country="789 East Eisenhower Parkway, Ann Arbor, MI, USA">
        <title>Comparative Genomics and Chromosome Evolution.</title>
        <authorList>
            <person name="Mudd A.B."/>
        </authorList>
    </citation>
    <scope>NUCLEOTIDE SEQUENCE</scope>
    <source>
        <strain evidence="1">237g6f4</strain>
        <tissue evidence="1">Blood</tissue>
    </source>
</reference>
<keyword evidence="2" id="KW-1185">Reference proteome</keyword>
<comment type="caution">
    <text evidence="1">The sequence shown here is derived from an EMBL/GenBank/DDBJ whole genome shotgun (WGS) entry which is preliminary data.</text>
</comment>
<dbReference type="EMBL" id="WNYA01000006">
    <property type="protein sequence ID" value="KAG8566936.1"/>
    <property type="molecule type" value="Genomic_DNA"/>
</dbReference>
<dbReference type="AlphaFoldDB" id="A0AAV7B0E5"/>
<protein>
    <submittedName>
        <fullName evidence="1">Uncharacterized protein</fullName>
    </submittedName>
</protein>
<dbReference type="Proteomes" id="UP000824782">
    <property type="component" value="Unassembled WGS sequence"/>
</dbReference>
<sequence>MSPNDNTFLLCYVIISEQTFMLNMTSNFISSSSQAEQNNSLKSMCCNSTIIHVKTLILFCLPTTKHIHSALIYSICKIM</sequence>
<evidence type="ECO:0000313" key="2">
    <source>
        <dbReference type="Proteomes" id="UP000824782"/>
    </source>
</evidence>